<dbReference type="STRING" id="1448308.A0A2T2NG46"/>
<organism evidence="2 3">
    <name type="scientific">Corynespora cassiicola Philippines</name>
    <dbReference type="NCBI Taxonomy" id="1448308"/>
    <lineage>
        <taxon>Eukaryota</taxon>
        <taxon>Fungi</taxon>
        <taxon>Dikarya</taxon>
        <taxon>Ascomycota</taxon>
        <taxon>Pezizomycotina</taxon>
        <taxon>Dothideomycetes</taxon>
        <taxon>Pleosporomycetidae</taxon>
        <taxon>Pleosporales</taxon>
        <taxon>Corynesporascaceae</taxon>
        <taxon>Corynespora</taxon>
    </lineage>
</organism>
<accession>A0A2T2NG46</accession>
<feature type="compositionally biased region" description="Acidic residues" evidence="1">
    <location>
        <begin position="382"/>
        <end position="409"/>
    </location>
</feature>
<feature type="compositionally biased region" description="Acidic residues" evidence="1">
    <location>
        <begin position="147"/>
        <end position="158"/>
    </location>
</feature>
<dbReference type="PANTHER" id="PTHR15410:SF2">
    <property type="entry name" value="HIRA-INTERACTING PROTEIN 3"/>
    <property type="match status" value="1"/>
</dbReference>
<evidence type="ECO:0000313" key="3">
    <source>
        <dbReference type="Proteomes" id="UP000240883"/>
    </source>
</evidence>
<feature type="compositionally biased region" description="Basic residues" evidence="1">
    <location>
        <begin position="91"/>
        <end position="103"/>
    </location>
</feature>
<feature type="region of interest" description="Disordered" evidence="1">
    <location>
        <begin position="333"/>
        <end position="409"/>
    </location>
</feature>
<dbReference type="AlphaFoldDB" id="A0A2T2NG46"/>
<dbReference type="Proteomes" id="UP000240883">
    <property type="component" value="Unassembled WGS sequence"/>
</dbReference>
<protein>
    <recommendedName>
        <fullName evidence="4">Transcriptional regulator</fullName>
    </recommendedName>
</protein>
<dbReference type="GO" id="GO:0005634">
    <property type="term" value="C:nucleus"/>
    <property type="evidence" value="ECO:0007669"/>
    <property type="project" value="TreeGrafter"/>
</dbReference>
<name>A0A2T2NG46_CORCC</name>
<proteinExistence type="predicted"/>
<dbReference type="InterPro" id="IPR037647">
    <property type="entry name" value="HIRIP3"/>
</dbReference>
<sequence length="409" mass="44732">MSDSETADLPSEATLASTLRDVVIAIHKEGDPENLTVKRVRAQAEGKLGLRPGFFKDAAWKKKSQDIIGEAFDKYCGDDATAAADPEPPKKAAKAKPAPKKAKAATETTRGVKRKPAAPAKESQKRRKKVSSDEESDVVMSDAPAIENDDEGGLSDDSEPPKKPTKASNSTARRGKKVVVEDSDDEEEPGKGAPVRAPEPAAPADTKADLSESELSSLIDEEPTKKKRQKKTPAEKRAKEPKAAKPKARTTKAKAKGEEDPDQAEIKRLQGWLIKCGIRKVWSKELAKCDTAKEKIRHLKGMLKDAGMDGKYSNEKAARIKEEREFAKDLEEIKQGELAWGKKEEAEPAGRPRRRLNRGNVWTVTVQDDDDELDGIGGKDVSDDDQDDEDDDAKPESEDDDDDVGDDSE</sequence>
<feature type="region of interest" description="Disordered" evidence="1">
    <location>
        <begin position="78"/>
        <end position="263"/>
    </location>
</feature>
<feature type="compositionally biased region" description="Basic and acidic residues" evidence="1">
    <location>
        <begin position="232"/>
        <end position="243"/>
    </location>
</feature>
<feature type="compositionally biased region" description="Basic residues" evidence="1">
    <location>
        <begin position="244"/>
        <end position="254"/>
    </location>
</feature>
<dbReference type="PANTHER" id="PTHR15410">
    <property type="entry name" value="HIRA-INTERACTING PROTEIN 3"/>
    <property type="match status" value="1"/>
</dbReference>
<gene>
    <name evidence="2" type="ORF">BS50DRAFT_611748</name>
</gene>
<dbReference type="EMBL" id="KZ678138">
    <property type="protein sequence ID" value="PSN64412.1"/>
    <property type="molecule type" value="Genomic_DNA"/>
</dbReference>
<feature type="compositionally biased region" description="Basic and acidic residues" evidence="1">
    <location>
        <begin position="333"/>
        <end position="350"/>
    </location>
</feature>
<dbReference type="OrthoDB" id="552755at2759"/>
<evidence type="ECO:0000256" key="1">
    <source>
        <dbReference type="SAM" id="MobiDB-lite"/>
    </source>
</evidence>
<keyword evidence="3" id="KW-1185">Reference proteome</keyword>
<reference evidence="2 3" key="1">
    <citation type="journal article" date="2018" name="Front. Microbiol.">
        <title>Genome-Wide Analysis of Corynespora cassiicola Leaf Fall Disease Putative Effectors.</title>
        <authorList>
            <person name="Lopez D."/>
            <person name="Ribeiro S."/>
            <person name="Label P."/>
            <person name="Fumanal B."/>
            <person name="Venisse J.S."/>
            <person name="Kohler A."/>
            <person name="de Oliveira R.R."/>
            <person name="Labutti K."/>
            <person name="Lipzen A."/>
            <person name="Lail K."/>
            <person name="Bauer D."/>
            <person name="Ohm R.A."/>
            <person name="Barry K.W."/>
            <person name="Spatafora J."/>
            <person name="Grigoriev I.V."/>
            <person name="Martin F.M."/>
            <person name="Pujade-Renaud V."/>
        </authorList>
    </citation>
    <scope>NUCLEOTIDE SEQUENCE [LARGE SCALE GENOMIC DNA]</scope>
    <source>
        <strain evidence="2 3">Philippines</strain>
    </source>
</reference>
<evidence type="ECO:0008006" key="4">
    <source>
        <dbReference type="Google" id="ProtNLM"/>
    </source>
</evidence>
<feature type="compositionally biased region" description="Low complexity" evidence="1">
    <location>
        <begin position="193"/>
        <end position="204"/>
    </location>
</feature>
<evidence type="ECO:0000313" key="2">
    <source>
        <dbReference type="EMBL" id="PSN64412.1"/>
    </source>
</evidence>